<evidence type="ECO:0000313" key="2">
    <source>
        <dbReference type="Proteomes" id="UP000003915"/>
    </source>
</evidence>
<accession>A0A6C8H9A2</accession>
<evidence type="ECO:0000313" key="1">
    <source>
        <dbReference type="EMBL" id="EHC95978.1"/>
    </source>
</evidence>
<dbReference type="Proteomes" id="UP000003915">
    <property type="component" value="Unassembled WGS sequence"/>
</dbReference>
<protein>
    <submittedName>
        <fullName evidence="1">Uncharacterized protein</fullName>
    </submittedName>
</protein>
<dbReference type="EMBL" id="AFCV01000139">
    <property type="protein sequence ID" value="EHC95978.1"/>
    <property type="molecule type" value="Genomic_DNA"/>
</dbReference>
<organism evidence="1 2">
    <name type="scientific">Salmonella enterica subsp. enterica serovar Uganda str. R8-3404</name>
    <dbReference type="NCBI Taxonomy" id="913083"/>
    <lineage>
        <taxon>Bacteria</taxon>
        <taxon>Pseudomonadati</taxon>
        <taxon>Pseudomonadota</taxon>
        <taxon>Gammaproteobacteria</taxon>
        <taxon>Enterobacterales</taxon>
        <taxon>Enterobacteriaceae</taxon>
        <taxon>Salmonella</taxon>
    </lineage>
</organism>
<reference evidence="1 2" key="1">
    <citation type="journal article" date="2011" name="BMC Genomics">
        <title>Genome sequencing reveals diversification of virulence factor content and possible host adaptation in distinct subpopulations of Salmonella enterica.</title>
        <authorList>
            <person name="den Bakker H.C."/>
            <person name="Moreno Switt A.I."/>
            <person name="Govoni G."/>
            <person name="Cummings C.A."/>
            <person name="Ranieri M.L."/>
            <person name="Degoricija L."/>
            <person name="Hoelzer K."/>
            <person name="Rodriguez-Rivera L.D."/>
            <person name="Brown S."/>
            <person name="Bolchacova E."/>
            <person name="Furtado M.R."/>
            <person name="Wiedmann M."/>
        </authorList>
    </citation>
    <scope>NUCLEOTIDE SEQUENCE [LARGE SCALE GENOMIC DNA]</scope>
    <source>
        <strain evidence="1 2">R8-3404</strain>
    </source>
</reference>
<proteinExistence type="predicted"/>
<name>A0A6C8H9A2_SALET</name>
<gene>
    <name evidence="1" type="ORF">LTSEUGA_0529</name>
</gene>
<sequence>MWHCTTKASYSGLTVRDQVGWVRFGISIVMARYAALAGTLE</sequence>
<comment type="caution">
    <text evidence="1">The sequence shown here is derived from an EMBL/GenBank/DDBJ whole genome shotgun (WGS) entry which is preliminary data.</text>
</comment>
<dbReference type="AlphaFoldDB" id="A0A6C8H9A2"/>